<dbReference type="NCBIfam" id="TIGR03506">
    <property type="entry name" value="FlgEFG_subfam"/>
    <property type="match status" value="1"/>
</dbReference>
<dbReference type="Pfam" id="PF00460">
    <property type="entry name" value="Flg_bb_rod"/>
    <property type="match status" value="1"/>
</dbReference>
<dbReference type="InterPro" id="IPR020013">
    <property type="entry name" value="Flagellar_FlgE/F/G"/>
</dbReference>
<proteinExistence type="inferred from homology"/>
<keyword evidence="2" id="KW-0975">Bacterial flagellum</keyword>
<evidence type="ECO:0000256" key="1">
    <source>
        <dbReference type="ARBA" id="ARBA00009677"/>
    </source>
</evidence>
<reference evidence="6 7" key="1">
    <citation type="submission" date="2021-05" db="EMBL/GenBank/DDBJ databases">
        <title>Fusibacter ferrireducens sp. nov., an anaerobic, sulfur- and Fe-reducing bacterium isolated from the mangrove sediment.</title>
        <authorList>
            <person name="Qiu D."/>
        </authorList>
    </citation>
    <scope>NUCLEOTIDE SEQUENCE [LARGE SCALE GENOMIC DNA]</scope>
    <source>
        <strain evidence="6 7">DSM 12116</strain>
    </source>
</reference>
<dbReference type="InterPro" id="IPR010930">
    <property type="entry name" value="Flg_bb/hook_C_dom"/>
</dbReference>
<dbReference type="SUPFAM" id="SSF117143">
    <property type="entry name" value="Flagellar hook protein flgE"/>
    <property type="match status" value="1"/>
</dbReference>
<evidence type="ECO:0000313" key="6">
    <source>
        <dbReference type="EMBL" id="MBS7525805.1"/>
    </source>
</evidence>
<keyword evidence="6" id="KW-0969">Cilium</keyword>
<dbReference type="PANTHER" id="PTHR30435:SF19">
    <property type="entry name" value="FLAGELLAR BASAL-BODY ROD PROTEIN FLGG"/>
    <property type="match status" value="1"/>
</dbReference>
<accession>A0ABS5PKV0</accession>
<comment type="similarity">
    <text evidence="1 2">Belongs to the flagella basal body rod proteins family.</text>
</comment>
<protein>
    <submittedName>
        <fullName evidence="6">Flagellar hook-basal body complex protein</fullName>
    </submittedName>
</protein>
<dbReference type="InterPro" id="IPR037925">
    <property type="entry name" value="FlgE/F/G-like"/>
</dbReference>
<evidence type="ECO:0000256" key="2">
    <source>
        <dbReference type="RuleBase" id="RU362116"/>
    </source>
</evidence>
<dbReference type="InterPro" id="IPR053967">
    <property type="entry name" value="LlgE_F_G-like_D1"/>
</dbReference>
<gene>
    <name evidence="6" type="ORF">KHM83_03840</name>
</gene>
<name>A0ABS5PKV0_9FIRM</name>
<dbReference type="EMBL" id="JAHBCL010000005">
    <property type="protein sequence ID" value="MBS7525805.1"/>
    <property type="molecule type" value="Genomic_DNA"/>
</dbReference>
<dbReference type="Proteomes" id="UP000746471">
    <property type="component" value="Unassembled WGS sequence"/>
</dbReference>
<keyword evidence="7" id="KW-1185">Reference proteome</keyword>
<comment type="caution">
    <text evidence="6">The sequence shown here is derived from an EMBL/GenBank/DDBJ whole genome shotgun (WGS) entry which is preliminary data.</text>
</comment>
<dbReference type="PROSITE" id="PS00588">
    <property type="entry name" value="FLAGELLA_BB_ROD"/>
    <property type="match status" value="1"/>
</dbReference>
<feature type="domain" description="Flagellar basal-body/hook protein C-terminal" evidence="4">
    <location>
        <begin position="307"/>
        <end position="351"/>
    </location>
</feature>
<dbReference type="Pfam" id="PF22692">
    <property type="entry name" value="LlgE_F_G_D1"/>
    <property type="match status" value="1"/>
</dbReference>
<feature type="domain" description="Flagellar basal body rod protein N-terminal" evidence="3">
    <location>
        <begin position="5"/>
        <end position="35"/>
    </location>
</feature>
<keyword evidence="6" id="KW-0282">Flagellum</keyword>
<feature type="domain" description="Flagellar hook protein FlgE/F/G-like D1" evidence="5">
    <location>
        <begin position="199"/>
        <end position="260"/>
    </location>
</feature>
<evidence type="ECO:0000259" key="3">
    <source>
        <dbReference type="Pfam" id="PF00460"/>
    </source>
</evidence>
<evidence type="ECO:0000313" key="7">
    <source>
        <dbReference type="Proteomes" id="UP000746471"/>
    </source>
</evidence>
<evidence type="ECO:0000259" key="4">
    <source>
        <dbReference type="Pfam" id="PF06429"/>
    </source>
</evidence>
<dbReference type="PANTHER" id="PTHR30435">
    <property type="entry name" value="FLAGELLAR PROTEIN"/>
    <property type="match status" value="1"/>
</dbReference>
<sequence length="356" mass="39003">MVKGLYVASTALVTNTHRIDAISNNLANVNSSGFKKDRVEVESFNDRLFTRINGSDYPYNAMAPNVTMTQSDNAYNLKTDGGYFRVQTDEGIHYDNEVVLIKDIDGYLRTKYENIGGTIDYLKGNEVLGSNGPIYVGDGDFAVDAQGNLSVDGSYVDNIAVSTMPTVIGTMGAGIKAYKIATDFEAGQLEVTNSKYDVALQGDGFFNIDTPQGTMYTRNGAFTINQYNELVTMDGYNVIGLDGPIVITSEDFSINEFGEVIQDNEITDKLTLSNFTNIADLKKVGGTFFKFVDNPTGEMVDFEGEVKQGIIEHSNVDAIAEMINLIELNRNYESNQKVVTTIDELLGKAVNDLGRV</sequence>
<dbReference type="RefSeq" id="WP_213235590.1">
    <property type="nucleotide sequence ID" value="NZ_JAHBCL010000005.1"/>
</dbReference>
<dbReference type="InterPro" id="IPR019776">
    <property type="entry name" value="Flagellar_basal_body_rod_CS"/>
</dbReference>
<comment type="subcellular location">
    <subcellularLocation>
        <location evidence="2">Bacterial flagellum basal body</location>
    </subcellularLocation>
</comment>
<dbReference type="InterPro" id="IPR001444">
    <property type="entry name" value="Flag_bb_rod_N"/>
</dbReference>
<organism evidence="6 7">
    <name type="scientific">Fusibacter paucivorans</name>
    <dbReference type="NCBI Taxonomy" id="76009"/>
    <lineage>
        <taxon>Bacteria</taxon>
        <taxon>Bacillati</taxon>
        <taxon>Bacillota</taxon>
        <taxon>Clostridia</taxon>
        <taxon>Eubacteriales</taxon>
        <taxon>Eubacteriales Family XII. Incertae Sedis</taxon>
        <taxon>Fusibacter</taxon>
    </lineage>
</organism>
<evidence type="ECO:0000259" key="5">
    <source>
        <dbReference type="Pfam" id="PF22692"/>
    </source>
</evidence>
<keyword evidence="6" id="KW-0966">Cell projection</keyword>
<dbReference type="Pfam" id="PF06429">
    <property type="entry name" value="Flg_bbr_C"/>
    <property type="match status" value="1"/>
</dbReference>